<evidence type="ECO:0000259" key="2">
    <source>
        <dbReference type="Pfam" id="PF00534"/>
    </source>
</evidence>
<feature type="domain" description="Glycosyltransferase subfamily 4-like N-terminal" evidence="3">
    <location>
        <begin position="28"/>
        <end position="190"/>
    </location>
</feature>
<dbReference type="RefSeq" id="WP_206579678.1">
    <property type="nucleotide sequence ID" value="NZ_JAFKCT010000009.1"/>
</dbReference>
<dbReference type="Pfam" id="PF13439">
    <property type="entry name" value="Glyco_transf_4"/>
    <property type="match status" value="1"/>
</dbReference>
<dbReference type="PANTHER" id="PTHR46401">
    <property type="entry name" value="GLYCOSYLTRANSFERASE WBBK-RELATED"/>
    <property type="match status" value="1"/>
</dbReference>
<sequence length="393" mass="44241">MRQEQTPTMKTVAFLTPEYPLPSMGYTGGIGTSIKNLADFYGSQGLRVFIFVYGQREDRVEEREAKTFVFIRQVYAGSIGWLVNRFRIQRVVNRWVAKAGIELIEVPDWTGISAFIRFDCPTVLKLHGSDTFFCHLEGRQVKSRNRWFEKTAFKSADHIVAVSDFVGRKSCELFGTRRSYEVIHNGIHLDALEPQTAGSQSGAKTVFYFGSLIRKKGVLEIPAIYNLVHQQHPNVRLVLAGNDAFDIHTGSGSTWELMKQAFSTEAFPSVEYLGLVKHGQIRRLIQQADVCIFPSYAEAFPVSWLEAMAQGKALVCSDIGWSPEVILGEEVGFTAHPADHRAYAAHVVNLLENDQLREKMGKSALASVQANFSIEQVGRQHLDLLSQKIKKRR</sequence>
<evidence type="ECO:0000256" key="1">
    <source>
        <dbReference type="ARBA" id="ARBA00022679"/>
    </source>
</evidence>
<dbReference type="InterPro" id="IPR001296">
    <property type="entry name" value="Glyco_trans_1"/>
</dbReference>
<protein>
    <submittedName>
        <fullName evidence="4">Glycosyltransferase family 4 protein</fullName>
    </submittedName>
</protein>
<gene>
    <name evidence="4" type="ORF">J0A68_18260</name>
</gene>
<keyword evidence="1" id="KW-0808">Transferase</keyword>
<reference evidence="4 5" key="1">
    <citation type="submission" date="2021-03" db="EMBL/GenBank/DDBJ databases">
        <title>novel species isolated from a fishpond in China.</title>
        <authorList>
            <person name="Lu H."/>
            <person name="Cai Z."/>
        </authorList>
    </citation>
    <scope>NUCLEOTIDE SEQUENCE [LARGE SCALE GENOMIC DNA]</scope>
    <source>
        <strain evidence="4 5">H41</strain>
    </source>
</reference>
<dbReference type="CDD" id="cd03801">
    <property type="entry name" value="GT4_PimA-like"/>
    <property type="match status" value="1"/>
</dbReference>
<keyword evidence="5" id="KW-1185">Reference proteome</keyword>
<evidence type="ECO:0000313" key="4">
    <source>
        <dbReference type="EMBL" id="MBN7812906.1"/>
    </source>
</evidence>
<evidence type="ECO:0000259" key="3">
    <source>
        <dbReference type="Pfam" id="PF13439"/>
    </source>
</evidence>
<dbReference type="PANTHER" id="PTHR46401:SF2">
    <property type="entry name" value="GLYCOSYLTRANSFERASE WBBK-RELATED"/>
    <property type="match status" value="1"/>
</dbReference>
<evidence type="ECO:0000313" key="5">
    <source>
        <dbReference type="Proteomes" id="UP000664317"/>
    </source>
</evidence>
<dbReference type="EMBL" id="JAFKCT010000009">
    <property type="protein sequence ID" value="MBN7812906.1"/>
    <property type="molecule type" value="Genomic_DNA"/>
</dbReference>
<name>A0ABS3C8M0_9BACT</name>
<dbReference type="Proteomes" id="UP000664317">
    <property type="component" value="Unassembled WGS sequence"/>
</dbReference>
<feature type="domain" description="Glycosyl transferase family 1" evidence="2">
    <location>
        <begin position="197"/>
        <end position="364"/>
    </location>
</feature>
<comment type="caution">
    <text evidence="4">The sequence shown here is derived from an EMBL/GenBank/DDBJ whole genome shotgun (WGS) entry which is preliminary data.</text>
</comment>
<dbReference type="InterPro" id="IPR028098">
    <property type="entry name" value="Glyco_trans_4-like_N"/>
</dbReference>
<organism evidence="4 5">
    <name type="scientific">Algoriphagus oliviformis</name>
    <dbReference type="NCBI Taxonomy" id="2811231"/>
    <lineage>
        <taxon>Bacteria</taxon>
        <taxon>Pseudomonadati</taxon>
        <taxon>Bacteroidota</taxon>
        <taxon>Cytophagia</taxon>
        <taxon>Cytophagales</taxon>
        <taxon>Cyclobacteriaceae</taxon>
        <taxon>Algoriphagus</taxon>
    </lineage>
</organism>
<accession>A0ABS3C8M0</accession>
<dbReference type="SUPFAM" id="SSF53756">
    <property type="entry name" value="UDP-Glycosyltransferase/glycogen phosphorylase"/>
    <property type="match status" value="1"/>
</dbReference>
<proteinExistence type="predicted"/>
<dbReference type="Pfam" id="PF00534">
    <property type="entry name" value="Glycos_transf_1"/>
    <property type="match status" value="1"/>
</dbReference>
<dbReference type="Gene3D" id="3.40.50.2000">
    <property type="entry name" value="Glycogen Phosphorylase B"/>
    <property type="match status" value="2"/>
</dbReference>